<name>A0A409VRQ1_9AGAR</name>
<dbReference type="Proteomes" id="UP000284842">
    <property type="component" value="Unassembled WGS sequence"/>
</dbReference>
<dbReference type="OrthoDB" id="2971182at2759"/>
<organism evidence="2 3">
    <name type="scientific">Panaeolus cyanescens</name>
    <dbReference type="NCBI Taxonomy" id="181874"/>
    <lineage>
        <taxon>Eukaryota</taxon>
        <taxon>Fungi</taxon>
        <taxon>Dikarya</taxon>
        <taxon>Basidiomycota</taxon>
        <taxon>Agaricomycotina</taxon>
        <taxon>Agaricomycetes</taxon>
        <taxon>Agaricomycetidae</taxon>
        <taxon>Agaricales</taxon>
        <taxon>Agaricineae</taxon>
        <taxon>Galeropsidaceae</taxon>
        <taxon>Panaeolus</taxon>
    </lineage>
</organism>
<keyword evidence="1" id="KW-1133">Transmembrane helix</keyword>
<gene>
    <name evidence="2" type="ORF">CVT24_007663</name>
</gene>
<dbReference type="AlphaFoldDB" id="A0A409VRQ1"/>
<evidence type="ECO:0000313" key="3">
    <source>
        <dbReference type="Proteomes" id="UP000284842"/>
    </source>
</evidence>
<dbReference type="InParanoid" id="A0A409VRQ1"/>
<sequence>MPQTHRTRTQEVSLGMVLLGITFSSILYGIMLTQTHKYFQRFRKDPPVVKFLVSRPPLPIIEAGSEFFFFQVIAVLILNTISMFFVGHASWYYLVTNGVHAVAIWSLNVELALSVLLLIALA</sequence>
<feature type="transmembrane region" description="Helical" evidence="1">
    <location>
        <begin position="12"/>
        <end position="33"/>
    </location>
</feature>
<keyword evidence="1" id="KW-0472">Membrane</keyword>
<comment type="caution">
    <text evidence="2">The sequence shown here is derived from an EMBL/GenBank/DDBJ whole genome shotgun (WGS) entry which is preliminary data.</text>
</comment>
<feature type="transmembrane region" description="Helical" evidence="1">
    <location>
        <begin position="99"/>
        <end position="121"/>
    </location>
</feature>
<protein>
    <submittedName>
        <fullName evidence="2">Uncharacterized protein</fullName>
    </submittedName>
</protein>
<feature type="transmembrane region" description="Helical" evidence="1">
    <location>
        <begin position="67"/>
        <end position="93"/>
    </location>
</feature>
<dbReference type="STRING" id="181874.A0A409VRQ1"/>
<evidence type="ECO:0000313" key="2">
    <source>
        <dbReference type="EMBL" id="PPQ68919.1"/>
    </source>
</evidence>
<reference evidence="2 3" key="1">
    <citation type="journal article" date="2018" name="Evol. Lett.">
        <title>Horizontal gene cluster transfer increased hallucinogenic mushroom diversity.</title>
        <authorList>
            <person name="Reynolds H.T."/>
            <person name="Vijayakumar V."/>
            <person name="Gluck-Thaler E."/>
            <person name="Korotkin H.B."/>
            <person name="Matheny P.B."/>
            <person name="Slot J.C."/>
        </authorList>
    </citation>
    <scope>NUCLEOTIDE SEQUENCE [LARGE SCALE GENOMIC DNA]</scope>
    <source>
        <strain evidence="2 3">2629</strain>
    </source>
</reference>
<keyword evidence="1" id="KW-0812">Transmembrane</keyword>
<keyword evidence="3" id="KW-1185">Reference proteome</keyword>
<accession>A0A409VRQ1</accession>
<evidence type="ECO:0000256" key="1">
    <source>
        <dbReference type="SAM" id="Phobius"/>
    </source>
</evidence>
<dbReference type="EMBL" id="NHTK01005997">
    <property type="protein sequence ID" value="PPQ68919.1"/>
    <property type="molecule type" value="Genomic_DNA"/>
</dbReference>
<proteinExistence type="predicted"/>